<dbReference type="HOGENOM" id="CLU_093250_0_0_1"/>
<organism evidence="3 4">
    <name type="scientific">Uncinula necator</name>
    <name type="common">Grape powdery mildew</name>
    <dbReference type="NCBI Taxonomy" id="52586"/>
    <lineage>
        <taxon>Eukaryota</taxon>
        <taxon>Fungi</taxon>
        <taxon>Dikarya</taxon>
        <taxon>Ascomycota</taxon>
        <taxon>Pezizomycotina</taxon>
        <taxon>Leotiomycetes</taxon>
        <taxon>Erysiphales</taxon>
        <taxon>Erysiphaceae</taxon>
        <taxon>Erysiphe</taxon>
    </lineage>
</organism>
<accession>A0A0B1P234</accession>
<feature type="compositionally biased region" description="Low complexity" evidence="1">
    <location>
        <begin position="196"/>
        <end position="214"/>
    </location>
</feature>
<gene>
    <name evidence="3" type="ORF">EV44_g5692</name>
</gene>
<comment type="caution">
    <text evidence="3">The sequence shown here is derived from an EMBL/GenBank/DDBJ whole genome shotgun (WGS) entry which is preliminary data.</text>
</comment>
<evidence type="ECO:0000313" key="4">
    <source>
        <dbReference type="Proteomes" id="UP000030854"/>
    </source>
</evidence>
<keyword evidence="4" id="KW-1185">Reference proteome</keyword>
<protein>
    <submittedName>
        <fullName evidence="3">Putative integral membrane protein</fullName>
    </submittedName>
</protein>
<dbReference type="AlphaFoldDB" id="A0A0B1P234"/>
<dbReference type="OMA" id="SWWSTHY"/>
<proteinExistence type="predicted"/>
<reference evidence="3 4" key="1">
    <citation type="journal article" date="2014" name="BMC Genomics">
        <title>Adaptive genomic structural variation in the grape powdery mildew pathogen, Erysiphe necator.</title>
        <authorList>
            <person name="Jones L."/>
            <person name="Riaz S."/>
            <person name="Morales-Cruz A."/>
            <person name="Amrine K.C."/>
            <person name="McGuire B."/>
            <person name="Gubler W.D."/>
            <person name="Walker M.A."/>
            <person name="Cantu D."/>
        </authorList>
    </citation>
    <scope>NUCLEOTIDE SEQUENCE [LARGE SCALE GENOMIC DNA]</scope>
    <source>
        <strain evidence="4">c</strain>
    </source>
</reference>
<sequence>MAQASSDGTIVPFSSVLPACASNCGTLFDVQGKCVPPVTKMVDNKCFCLDNRLKPFQSGNTGVSSVCGATSCTSETDLETIRKWYSKFCANAGINSENGDDTVSTSGGHTSTNKSWIIGHARWVAMLVIIFILITGSWIAACVYRRRYLRRKEKNTEMTDPIAWGPHQMQGATGGYSQSVSINEKSRPTSKVLHNTTINTSPTPTGTRTPIKKT</sequence>
<name>A0A0B1P234_UNCNE</name>
<keyword evidence="2" id="KW-0812">Transmembrane</keyword>
<evidence type="ECO:0000256" key="2">
    <source>
        <dbReference type="SAM" id="Phobius"/>
    </source>
</evidence>
<dbReference type="Proteomes" id="UP000030854">
    <property type="component" value="Unassembled WGS sequence"/>
</dbReference>
<feature type="region of interest" description="Disordered" evidence="1">
    <location>
        <begin position="160"/>
        <end position="214"/>
    </location>
</feature>
<evidence type="ECO:0000313" key="3">
    <source>
        <dbReference type="EMBL" id="KHJ31370.1"/>
    </source>
</evidence>
<evidence type="ECO:0000256" key="1">
    <source>
        <dbReference type="SAM" id="MobiDB-lite"/>
    </source>
</evidence>
<keyword evidence="2" id="KW-1133">Transmembrane helix</keyword>
<dbReference type="EMBL" id="JNVN01002951">
    <property type="protein sequence ID" value="KHJ31370.1"/>
    <property type="molecule type" value="Genomic_DNA"/>
</dbReference>
<keyword evidence="2" id="KW-0472">Membrane</keyword>
<feature type="transmembrane region" description="Helical" evidence="2">
    <location>
        <begin position="123"/>
        <end position="144"/>
    </location>
</feature>